<dbReference type="Proteomes" id="UP000002668">
    <property type="component" value="Genome"/>
</dbReference>
<keyword evidence="1" id="KW-0472">Membrane</keyword>
<evidence type="ECO:0000313" key="4">
    <source>
        <dbReference type="Proteomes" id="UP000002668"/>
    </source>
</evidence>
<keyword evidence="4" id="KW-1185">Reference proteome</keyword>
<feature type="signal peptide" evidence="2">
    <location>
        <begin position="1"/>
        <end position="22"/>
    </location>
</feature>
<dbReference type="HOGENOM" id="CLU_2469500_0_0_1"/>
<keyword evidence="1" id="KW-1133">Transmembrane helix</keyword>
<evidence type="ECO:0000256" key="1">
    <source>
        <dbReference type="SAM" id="Phobius"/>
    </source>
</evidence>
<reference evidence="4" key="1">
    <citation type="journal article" date="2011" name="Nat. Commun.">
        <title>Effector diversification within compartments of the Leptosphaeria maculans genome affected by Repeat-Induced Point mutations.</title>
        <authorList>
            <person name="Rouxel T."/>
            <person name="Grandaubert J."/>
            <person name="Hane J.K."/>
            <person name="Hoede C."/>
            <person name="van de Wouw A.P."/>
            <person name="Couloux A."/>
            <person name="Dominguez V."/>
            <person name="Anthouard V."/>
            <person name="Bally P."/>
            <person name="Bourras S."/>
            <person name="Cozijnsen A.J."/>
            <person name="Ciuffetti L.M."/>
            <person name="Degrave A."/>
            <person name="Dilmaghani A."/>
            <person name="Duret L."/>
            <person name="Fudal I."/>
            <person name="Goodwin S.B."/>
            <person name="Gout L."/>
            <person name="Glaser N."/>
            <person name="Linglin J."/>
            <person name="Kema G.H.J."/>
            <person name="Lapalu N."/>
            <person name="Lawrence C.B."/>
            <person name="May K."/>
            <person name="Meyer M."/>
            <person name="Ollivier B."/>
            <person name="Poulain J."/>
            <person name="Schoch C.L."/>
            <person name="Simon A."/>
            <person name="Spatafora J.W."/>
            <person name="Stachowiak A."/>
            <person name="Turgeon B.G."/>
            <person name="Tyler B.M."/>
            <person name="Vincent D."/>
            <person name="Weissenbach J."/>
            <person name="Amselem J."/>
            <person name="Quesneville H."/>
            <person name="Oliver R.P."/>
            <person name="Wincker P."/>
            <person name="Balesdent M.-H."/>
            <person name="Howlett B.J."/>
        </authorList>
    </citation>
    <scope>NUCLEOTIDE SEQUENCE [LARGE SCALE GENOMIC DNA]</scope>
    <source>
        <strain evidence="4">JN3 / isolate v23.1.3 / race Av1-4-5-6-7-8</strain>
    </source>
</reference>
<dbReference type="InParanoid" id="E4ZQB9"/>
<proteinExistence type="predicted"/>
<gene>
    <name evidence="3" type="ORF">LEMA_uP032680.1</name>
</gene>
<feature type="chain" id="PRO_5003194749" evidence="2">
    <location>
        <begin position="23"/>
        <end position="88"/>
    </location>
</feature>
<organism evidence="4">
    <name type="scientific">Leptosphaeria maculans (strain JN3 / isolate v23.1.3 / race Av1-4-5-6-7-8)</name>
    <name type="common">Blackleg fungus</name>
    <name type="synonym">Phoma lingam</name>
    <dbReference type="NCBI Taxonomy" id="985895"/>
    <lineage>
        <taxon>Eukaryota</taxon>
        <taxon>Fungi</taxon>
        <taxon>Dikarya</taxon>
        <taxon>Ascomycota</taxon>
        <taxon>Pezizomycotina</taxon>
        <taxon>Dothideomycetes</taxon>
        <taxon>Pleosporomycetidae</taxon>
        <taxon>Pleosporales</taxon>
        <taxon>Pleosporineae</taxon>
        <taxon>Leptosphaeriaceae</taxon>
        <taxon>Plenodomus</taxon>
        <taxon>Plenodomus lingam/Leptosphaeria maculans species complex</taxon>
    </lineage>
</organism>
<protein>
    <submittedName>
        <fullName evidence="3">Predicted protein</fullName>
    </submittedName>
</protein>
<sequence length="88" mass="10195">MWHSRAMASATALLASASLAASGRRRRLLKWARRDPCRLFTDPDREEPHGEINDRSPPAPLLGSFVVFAFTSLFFTHYHHHHHHHHHQ</sequence>
<evidence type="ECO:0000313" key="3">
    <source>
        <dbReference type="EMBL" id="CBX93594.1"/>
    </source>
</evidence>
<dbReference type="AlphaFoldDB" id="E4ZQB9"/>
<keyword evidence="2" id="KW-0732">Signal</keyword>
<keyword evidence="1" id="KW-0812">Transmembrane</keyword>
<name>E4ZQB9_LEPMJ</name>
<dbReference type="VEuPathDB" id="FungiDB:LEMA_uP032680.1"/>
<dbReference type="EMBL" id="FP929116">
    <property type="protein sequence ID" value="CBX93594.1"/>
    <property type="molecule type" value="Genomic_DNA"/>
</dbReference>
<feature type="transmembrane region" description="Helical" evidence="1">
    <location>
        <begin position="59"/>
        <end position="78"/>
    </location>
</feature>
<evidence type="ECO:0000256" key="2">
    <source>
        <dbReference type="SAM" id="SignalP"/>
    </source>
</evidence>
<accession>E4ZQB9</accession>